<dbReference type="SUPFAM" id="SSF46785">
    <property type="entry name" value="Winged helix' DNA-binding domain"/>
    <property type="match status" value="1"/>
</dbReference>
<dbReference type="EMBL" id="JAKHSK010000015">
    <property type="protein sequence ID" value="MCL6219007.1"/>
    <property type="molecule type" value="Genomic_DNA"/>
</dbReference>
<dbReference type="Gene3D" id="3.40.630.30">
    <property type="match status" value="1"/>
</dbReference>
<dbReference type="RefSeq" id="WP_249601850.1">
    <property type="nucleotide sequence ID" value="NZ_JAKHSK010000015.1"/>
</dbReference>
<evidence type="ECO:0000259" key="4">
    <source>
        <dbReference type="PROSITE" id="PS50995"/>
    </source>
</evidence>
<dbReference type="SMART" id="SM00347">
    <property type="entry name" value="HTH_MARR"/>
    <property type="match status" value="1"/>
</dbReference>
<keyword evidence="1" id="KW-0805">Transcription regulation</keyword>
<dbReference type="InterPro" id="IPR000835">
    <property type="entry name" value="HTH_MarR-typ"/>
</dbReference>
<evidence type="ECO:0000256" key="2">
    <source>
        <dbReference type="ARBA" id="ARBA00023125"/>
    </source>
</evidence>
<accession>A0A9X1ZQB7</accession>
<dbReference type="GO" id="GO:0003677">
    <property type="term" value="F:DNA binding"/>
    <property type="evidence" value="ECO:0007669"/>
    <property type="project" value="UniProtKB-KW"/>
</dbReference>
<dbReference type="SUPFAM" id="SSF55729">
    <property type="entry name" value="Acyl-CoA N-acyltransferases (Nat)"/>
    <property type="match status" value="1"/>
</dbReference>
<dbReference type="PANTHER" id="PTHR42756:SF1">
    <property type="entry name" value="TRANSCRIPTIONAL REPRESSOR OF EMRAB OPERON"/>
    <property type="match status" value="1"/>
</dbReference>
<evidence type="ECO:0000256" key="1">
    <source>
        <dbReference type="ARBA" id="ARBA00023015"/>
    </source>
</evidence>
<sequence>MNTIEKAGILAIAAKLQNVLDTLRDAGNLFYQAHDINFETKWFPPIFVLSIVDQLSVTELAKEIGLSHPAAIGLLKEIEKNGLISSVKDSRDERKRNLMLSPKGREIVTELKPYWDSIASTLSDITANPHNLFIALIEVEMRLKEKPLLERLNEKAVHILEKSKDKGLTIERCDNSFTLNLAKAIHRELFTHPVEEEINPDTAKSKPTYFLASVKGLPAGHTAIYFTDSEMEIYSIGVLEQYRNQGVARHLIQHIKQSYPSMKLIKATCEIHQKSFFEHLGFVLKKAEKEHNRITMELKIVS</sequence>
<reference evidence="6" key="1">
    <citation type="submission" date="2022-01" db="EMBL/GenBank/DDBJ databases">
        <title>Genome sequencing of Zunongwangia sp. M21534 genome.</title>
        <authorList>
            <person name="Chen Y."/>
            <person name="Dong C."/>
            <person name="Shao Z."/>
        </authorList>
    </citation>
    <scope>NUCLEOTIDE SEQUENCE</scope>
    <source>
        <strain evidence="6">MCCC M21534</strain>
    </source>
</reference>
<name>A0A9X1ZQB7_9FLAO</name>
<protein>
    <submittedName>
        <fullName evidence="6">Bifunctional helix-turn-helix transcriptional regulator/GNAT family N-acetyltransferase</fullName>
    </submittedName>
</protein>
<evidence type="ECO:0000313" key="7">
    <source>
        <dbReference type="Proteomes" id="UP001139521"/>
    </source>
</evidence>
<dbReference type="Proteomes" id="UP001139521">
    <property type="component" value="Unassembled WGS sequence"/>
</dbReference>
<organism evidence="6 7">
    <name type="scientific">Zunongwangia pacifica</name>
    <dbReference type="NCBI Taxonomy" id="2911062"/>
    <lineage>
        <taxon>Bacteria</taxon>
        <taxon>Pseudomonadati</taxon>
        <taxon>Bacteroidota</taxon>
        <taxon>Flavobacteriia</taxon>
        <taxon>Flavobacteriales</taxon>
        <taxon>Flavobacteriaceae</taxon>
        <taxon>Zunongwangia</taxon>
    </lineage>
</organism>
<keyword evidence="2" id="KW-0238">DNA-binding</keyword>
<dbReference type="InterPro" id="IPR036388">
    <property type="entry name" value="WH-like_DNA-bd_sf"/>
</dbReference>
<evidence type="ECO:0000256" key="3">
    <source>
        <dbReference type="ARBA" id="ARBA00023163"/>
    </source>
</evidence>
<dbReference type="PROSITE" id="PS51186">
    <property type="entry name" value="GNAT"/>
    <property type="match status" value="1"/>
</dbReference>
<dbReference type="GO" id="GO:0003700">
    <property type="term" value="F:DNA-binding transcription factor activity"/>
    <property type="evidence" value="ECO:0007669"/>
    <property type="project" value="InterPro"/>
</dbReference>
<dbReference type="PROSITE" id="PS50995">
    <property type="entry name" value="HTH_MARR_2"/>
    <property type="match status" value="1"/>
</dbReference>
<dbReference type="InterPro" id="IPR000182">
    <property type="entry name" value="GNAT_dom"/>
</dbReference>
<dbReference type="Gene3D" id="1.10.10.10">
    <property type="entry name" value="Winged helix-like DNA-binding domain superfamily/Winged helix DNA-binding domain"/>
    <property type="match status" value="1"/>
</dbReference>
<evidence type="ECO:0000313" key="6">
    <source>
        <dbReference type="EMBL" id="MCL6219007.1"/>
    </source>
</evidence>
<dbReference type="InterPro" id="IPR016181">
    <property type="entry name" value="Acyl_CoA_acyltransferase"/>
</dbReference>
<dbReference type="Pfam" id="PF00583">
    <property type="entry name" value="Acetyltransf_1"/>
    <property type="match status" value="1"/>
</dbReference>
<feature type="domain" description="HTH marR-type" evidence="4">
    <location>
        <begin position="1"/>
        <end position="142"/>
    </location>
</feature>
<feature type="domain" description="N-acetyltransferase" evidence="5">
    <location>
        <begin position="168"/>
        <end position="301"/>
    </location>
</feature>
<keyword evidence="7" id="KW-1185">Reference proteome</keyword>
<gene>
    <name evidence="6" type="ORF">L1967_11920</name>
</gene>
<keyword evidence="3" id="KW-0804">Transcription</keyword>
<dbReference type="InterPro" id="IPR036390">
    <property type="entry name" value="WH_DNA-bd_sf"/>
</dbReference>
<comment type="caution">
    <text evidence="6">The sequence shown here is derived from an EMBL/GenBank/DDBJ whole genome shotgun (WGS) entry which is preliminary data.</text>
</comment>
<dbReference type="AlphaFoldDB" id="A0A9X1ZQB7"/>
<proteinExistence type="predicted"/>
<dbReference type="GO" id="GO:0016747">
    <property type="term" value="F:acyltransferase activity, transferring groups other than amino-acyl groups"/>
    <property type="evidence" value="ECO:0007669"/>
    <property type="project" value="InterPro"/>
</dbReference>
<dbReference type="PANTHER" id="PTHR42756">
    <property type="entry name" value="TRANSCRIPTIONAL REGULATOR, MARR"/>
    <property type="match status" value="1"/>
</dbReference>
<dbReference type="CDD" id="cd04301">
    <property type="entry name" value="NAT_SF"/>
    <property type="match status" value="1"/>
</dbReference>
<evidence type="ECO:0000259" key="5">
    <source>
        <dbReference type="PROSITE" id="PS51186"/>
    </source>
</evidence>